<protein>
    <submittedName>
        <fullName evidence="2">Uncharacterized protein</fullName>
    </submittedName>
</protein>
<proteinExistence type="predicted"/>
<accession>A0ABC9X446</accession>
<evidence type="ECO:0000256" key="1">
    <source>
        <dbReference type="SAM" id="MobiDB-lite"/>
    </source>
</evidence>
<comment type="caution">
    <text evidence="2">The sequence shown here is derived from an EMBL/GenBank/DDBJ whole genome shotgun (WGS) entry which is preliminary data.</text>
</comment>
<keyword evidence="3" id="KW-1185">Reference proteome</keyword>
<evidence type="ECO:0000313" key="3">
    <source>
        <dbReference type="Proteomes" id="UP001623348"/>
    </source>
</evidence>
<feature type="region of interest" description="Disordered" evidence="1">
    <location>
        <begin position="93"/>
        <end position="154"/>
    </location>
</feature>
<organism evidence="2 3">
    <name type="scientific">Grus japonensis</name>
    <name type="common">Japanese crane</name>
    <name type="synonym">Red-crowned crane</name>
    <dbReference type="NCBI Taxonomy" id="30415"/>
    <lineage>
        <taxon>Eukaryota</taxon>
        <taxon>Metazoa</taxon>
        <taxon>Chordata</taxon>
        <taxon>Craniata</taxon>
        <taxon>Vertebrata</taxon>
        <taxon>Euteleostomi</taxon>
        <taxon>Archelosauria</taxon>
        <taxon>Archosauria</taxon>
        <taxon>Dinosauria</taxon>
        <taxon>Saurischia</taxon>
        <taxon>Theropoda</taxon>
        <taxon>Coelurosauria</taxon>
        <taxon>Aves</taxon>
        <taxon>Neognathae</taxon>
        <taxon>Neoaves</taxon>
        <taxon>Gruiformes</taxon>
        <taxon>Gruidae</taxon>
        <taxon>Grus</taxon>
    </lineage>
</organism>
<evidence type="ECO:0000313" key="2">
    <source>
        <dbReference type="EMBL" id="GAB0192216.1"/>
    </source>
</evidence>
<gene>
    <name evidence="2" type="ORF">GRJ2_001686900</name>
</gene>
<reference evidence="2 3" key="1">
    <citation type="submission" date="2024-06" db="EMBL/GenBank/DDBJ databases">
        <title>The draft genome of Grus japonensis, version 3.</title>
        <authorList>
            <person name="Nabeshima K."/>
            <person name="Suzuki S."/>
            <person name="Onuma M."/>
        </authorList>
    </citation>
    <scope>NUCLEOTIDE SEQUENCE [LARGE SCALE GENOMIC DNA]</scope>
    <source>
        <strain evidence="2 3">451A</strain>
    </source>
</reference>
<dbReference type="Proteomes" id="UP001623348">
    <property type="component" value="Unassembled WGS sequence"/>
</dbReference>
<feature type="compositionally biased region" description="Basic and acidic residues" evidence="1">
    <location>
        <begin position="144"/>
        <end position="154"/>
    </location>
</feature>
<sequence>MSSTRALRYQYWCQRDQSLCALVQLLGRAAAVPEAKSPLSFTPPVEGNQPKRKIMGPSRSKASLCNHRAGLARYLPWLTNHQRCDLEKSAFGDRPTYQGNTLSHEAGKGQWTASESQGANGLIPETQRDLSLLPGDSTNILRSKGKDSGKEGDLNWRGKTVSLEAFQD</sequence>
<name>A0ABC9X446_GRUJA</name>
<feature type="region of interest" description="Disordered" evidence="1">
    <location>
        <begin position="37"/>
        <end position="60"/>
    </location>
</feature>
<dbReference type="AlphaFoldDB" id="A0ABC9X446"/>
<dbReference type="EMBL" id="BAAFJT010000007">
    <property type="protein sequence ID" value="GAB0192216.1"/>
    <property type="molecule type" value="Genomic_DNA"/>
</dbReference>